<organism evidence="1 2">
    <name type="scientific">Xanthomonas oryzae pv. oryzae (strain KACC10331 / KXO85)</name>
    <dbReference type="NCBI Taxonomy" id="291331"/>
    <lineage>
        <taxon>Bacteria</taxon>
        <taxon>Pseudomonadati</taxon>
        <taxon>Pseudomonadota</taxon>
        <taxon>Gammaproteobacteria</taxon>
        <taxon>Lysobacterales</taxon>
        <taxon>Lysobacteraceae</taxon>
        <taxon>Xanthomonas</taxon>
    </lineage>
</organism>
<accession>Q5H4G4</accession>
<evidence type="ECO:0000313" key="2">
    <source>
        <dbReference type="Proteomes" id="UP000006735"/>
    </source>
</evidence>
<protein>
    <submittedName>
        <fullName evidence="1">Multidrug resistance efflux pump</fullName>
    </submittedName>
</protein>
<sequence length="237" mass="25273">MDIARSPPRFRLRRSHIALRVAALTVSVVAIAALGLGRAGPPGGGGRSSPWIGTAERGQMLREIHAGGVLVPRDTRWMAAGARATLQQVTVQADTVILRMLNPELLANHEKAAAALAGADVAVAAMRTSLASQLLDQQAVQARATSDWRIAEVKNQAYERAHVAGVISALALRESRITEEQQHRRADIERQRVAASRQNMAAQLRAAQARSDEVASTLAIAQQQVAALDVRAGIDGI</sequence>
<dbReference type="HOGENOM" id="CLU_102208_0_0_6"/>
<dbReference type="Proteomes" id="UP000006735">
    <property type="component" value="Chromosome"/>
</dbReference>
<evidence type="ECO:0000313" key="1">
    <source>
        <dbReference type="EMBL" id="AAW74157.1"/>
    </source>
</evidence>
<proteinExistence type="predicted"/>
<gene>
    <name evidence="1" type="primary">EmrA</name>
    <name evidence="1" type="ordered locus">XOO0903</name>
</gene>
<dbReference type="KEGG" id="xoo:XOO0903"/>
<keyword evidence="2" id="KW-1185">Reference proteome</keyword>
<dbReference type="EMBL" id="AE013598">
    <property type="protein sequence ID" value="AAW74157.1"/>
    <property type="molecule type" value="Genomic_DNA"/>
</dbReference>
<name>Q5H4G4_XANOR</name>
<reference evidence="1 2" key="1">
    <citation type="journal article" date="2005" name="Nucleic Acids Res.">
        <title>The genome sequence of Xanthomonas oryzae pathovar oryzae KACC10331, the bacterial blight pathogen of rice.</title>
        <authorList>
            <person name="Lee B.M."/>
            <person name="Park Y.J."/>
            <person name="Park D.S."/>
            <person name="Kang H.W."/>
            <person name="Kim J.G."/>
            <person name="Song E.S."/>
            <person name="Park I.C."/>
            <person name="Yoon U.H."/>
            <person name="Hahn J.H."/>
            <person name="Koo B.S."/>
            <person name="Lee G.B."/>
            <person name="Kim H."/>
            <person name="Park H.S."/>
            <person name="Yoon K.O."/>
            <person name="Kim J.H."/>
            <person name="Jung C.H."/>
            <person name="Koh N.H."/>
            <person name="Seo J.S."/>
            <person name="Go S.J."/>
        </authorList>
    </citation>
    <scope>NUCLEOTIDE SEQUENCE [LARGE SCALE GENOMIC DNA]</scope>
    <source>
        <strain evidence="2">KACC10331 / KXO85</strain>
    </source>
</reference>
<dbReference type="AlphaFoldDB" id="Q5H4G4"/>
<dbReference type="STRING" id="291331.XOO0903"/>